<reference evidence="2" key="1">
    <citation type="journal article" date="2013" name="Genome Announc.">
        <title>Draft genome sequence of the grapevine dieback fungus Eutypa lata UCR-EL1.</title>
        <authorList>
            <person name="Blanco-Ulate B."/>
            <person name="Rolshausen P.E."/>
            <person name="Cantu D."/>
        </authorList>
    </citation>
    <scope>NUCLEOTIDE SEQUENCE [LARGE SCALE GENOMIC DNA]</scope>
    <source>
        <strain evidence="2">UCR-EL1</strain>
    </source>
</reference>
<dbReference type="EMBL" id="KB705670">
    <property type="protein sequence ID" value="EMR71258.1"/>
    <property type="molecule type" value="Genomic_DNA"/>
</dbReference>
<organism evidence="1 2">
    <name type="scientific">Eutypa lata (strain UCR-EL1)</name>
    <name type="common">Grapevine dieback disease fungus</name>
    <name type="synonym">Eutypa armeniacae</name>
    <dbReference type="NCBI Taxonomy" id="1287681"/>
    <lineage>
        <taxon>Eukaryota</taxon>
        <taxon>Fungi</taxon>
        <taxon>Dikarya</taxon>
        <taxon>Ascomycota</taxon>
        <taxon>Pezizomycotina</taxon>
        <taxon>Sordariomycetes</taxon>
        <taxon>Xylariomycetidae</taxon>
        <taxon>Xylariales</taxon>
        <taxon>Diatrypaceae</taxon>
        <taxon>Eutypa</taxon>
    </lineage>
</organism>
<name>M7T330_EUTLA</name>
<keyword evidence="2" id="KW-1185">Reference proteome</keyword>
<evidence type="ECO:0000313" key="1">
    <source>
        <dbReference type="EMBL" id="EMR71258.1"/>
    </source>
</evidence>
<dbReference type="eggNOG" id="ENOG502RXSR">
    <property type="taxonomic scope" value="Eukaryota"/>
</dbReference>
<gene>
    <name evidence="1" type="ORF">UCREL1_1701</name>
</gene>
<sequence length="324" mass="37057">MEYRYSNEIDPKVYESHGLSYDLPLRMHKEPARESKGALRAQRDWSKHVHPVNDYKGGLGDRYNFMSVTVPECLPERLEVISYANEYAFLYDDKMETFDLKGDLRDASGFLETFGNGALEDKAHSESLPEKKLQTQILSEMMAIDPPRAITSMKAWAKFVQLAAKTRSAPFETLEKYLPARAIDGGELIWFGTLTFGLALTIPDEEYDLCMELARPAYIALALVNDLYSWEKEREEAREAGQDYVFNAIWVVMKERSAGEDEARAVCHDEAVRQIATFHRTVEASRDDATLTKDLRTYLEALLLSYSGNFVWSIYCPRYKGGFC</sequence>
<dbReference type="HOGENOM" id="CLU_042677_0_0_1"/>
<dbReference type="SUPFAM" id="SSF48576">
    <property type="entry name" value="Terpenoid synthases"/>
    <property type="match status" value="1"/>
</dbReference>
<dbReference type="OMA" id="IYCPRYH"/>
<dbReference type="AlphaFoldDB" id="M7T330"/>
<dbReference type="KEGG" id="ela:UCREL1_1701"/>
<proteinExistence type="predicted"/>
<dbReference type="InterPro" id="IPR008949">
    <property type="entry name" value="Isoprenoid_synthase_dom_sf"/>
</dbReference>
<evidence type="ECO:0000313" key="2">
    <source>
        <dbReference type="Proteomes" id="UP000012174"/>
    </source>
</evidence>
<protein>
    <submittedName>
        <fullName evidence="1">Putative fusicoccadiene synthase protein</fullName>
    </submittedName>
</protein>
<dbReference type="Gene3D" id="1.10.600.10">
    <property type="entry name" value="Farnesyl Diphosphate Synthase"/>
    <property type="match status" value="1"/>
</dbReference>
<dbReference type="Pfam" id="PF19086">
    <property type="entry name" value="Terpene_syn_C_2"/>
    <property type="match status" value="1"/>
</dbReference>
<accession>M7T330</accession>
<dbReference type="STRING" id="1287681.M7T330"/>
<dbReference type="OrthoDB" id="6921389at2759"/>
<dbReference type="Proteomes" id="UP000012174">
    <property type="component" value="Unassembled WGS sequence"/>
</dbReference>